<dbReference type="PANTHER" id="PTHR13260">
    <property type="entry name" value="ANAPHASE PROMOTING COMPLEX SUBUNIT 4 APC4"/>
    <property type="match status" value="1"/>
</dbReference>
<keyword evidence="7" id="KW-1185">Reference proteome</keyword>
<evidence type="ECO:0000313" key="6">
    <source>
        <dbReference type="Ensembl" id="ENSEBUP00000014895.1"/>
    </source>
</evidence>
<evidence type="ECO:0000313" key="7">
    <source>
        <dbReference type="Proteomes" id="UP000694388"/>
    </source>
</evidence>
<dbReference type="Gene3D" id="2.130.10.10">
    <property type="entry name" value="YVTN repeat-like/Quinoprotein amine dehydrogenase"/>
    <property type="match status" value="1"/>
</dbReference>
<dbReference type="InterPro" id="IPR024977">
    <property type="entry name" value="Apc4-like_WD40_dom"/>
</dbReference>
<dbReference type="Proteomes" id="UP000694388">
    <property type="component" value="Unplaced"/>
</dbReference>
<dbReference type="GeneTree" id="ENSGT00390000004612"/>
<reference evidence="6" key="2">
    <citation type="submission" date="2025-09" db="UniProtKB">
        <authorList>
            <consortium name="Ensembl"/>
        </authorList>
    </citation>
    <scope>IDENTIFICATION</scope>
</reference>
<dbReference type="InterPro" id="IPR024789">
    <property type="entry name" value="APC4"/>
</dbReference>
<dbReference type="GO" id="GO:0051301">
    <property type="term" value="P:cell division"/>
    <property type="evidence" value="ECO:0007669"/>
    <property type="project" value="UniProtKB-KW"/>
</dbReference>
<proteinExistence type="predicted"/>
<keyword evidence="4" id="KW-0131">Cell cycle</keyword>
<keyword evidence="2" id="KW-0498">Mitosis</keyword>
<keyword evidence="1" id="KW-0132">Cell division</keyword>
<dbReference type="GO" id="GO:0005680">
    <property type="term" value="C:anaphase-promoting complex"/>
    <property type="evidence" value="ECO:0007669"/>
    <property type="project" value="InterPro"/>
</dbReference>
<protein>
    <recommendedName>
        <fullName evidence="5">Anaphase-promoting complex subunit 4-like WD40 domain-containing protein</fullName>
    </recommendedName>
</protein>
<evidence type="ECO:0000256" key="2">
    <source>
        <dbReference type="ARBA" id="ARBA00022776"/>
    </source>
</evidence>
<dbReference type="GO" id="GO:0070979">
    <property type="term" value="P:protein K11-linked ubiquitination"/>
    <property type="evidence" value="ECO:0007669"/>
    <property type="project" value="TreeGrafter"/>
</dbReference>
<dbReference type="InterPro" id="IPR015943">
    <property type="entry name" value="WD40/YVTN_repeat-like_dom_sf"/>
</dbReference>
<name>A0A8C4QFZ1_EPTBU</name>
<dbReference type="Pfam" id="PF12894">
    <property type="entry name" value="ANAPC4_WD40"/>
    <property type="match status" value="1"/>
</dbReference>
<reference evidence="6" key="1">
    <citation type="submission" date="2025-08" db="UniProtKB">
        <authorList>
            <consortium name="Ensembl"/>
        </authorList>
    </citation>
    <scope>IDENTIFICATION</scope>
</reference>
<keyword evidence="3" id="KW-0833">Ubl conjugation pathway</keyword>
<accession>A0A8C4QFZ1</accession>
<sequence length="139" mass="15609">MSPFRQVAEKRVPHQVLLMRWAPRRDLVALANNAGEVTLHRLSNFQRVWRLAPQEPTGTVVTALAWRPDGKVLAVGYGDTGQLVLCDVEKAAILYSTTSLRDISCMHWVDVAERRLYNAQSRPSEYQYTGNGGHFISGT</sequence>
<dbReference type="GO" id="GO:0031145">
    <property type="term" value="P:anaphase-promoting complex-dependent catabolic process"/>
    <property type="evidence" value="ECO:0007669"/>
    <property type="project" value="InterPro"/>
</dbReference>
<dbReference type="SUPFAM" id="SSF50978">
    <property type="entry name" value="WD40 repeat-like"/>
    <property type="match status" value="1"/>
</dbReference>
<evidence type="ECO:0000259" key="5">
    <source>
        <dbReference type="Pfam" id="PF12894"/>
    </source>
</evidence>
<dbReference type="PANTHER" id="PTHR13260:SF0">
    <property type="entry name" value="ANAPHASE-PROMOTING COMPLEX SUBUNIT 4"/>
    <property type="match status" value="1"/>
</dbReference>
<evidence type="ECO:0000256" key="4">
    <source>
        <dbReference type="ARBA" id="ARBA00023306"/>
    </source>
</evidence>
<organism evidence="6 7">
    <name type="scientific">Eptatretus burgeri</name>
    <name type="common">Inshore hagfish</name>
    <dbReference type="NCBI Taxonomy" id="7764"/>
    <lineage>
        <taxon>Eukaryota</taxon>
        <taxon>Metazoa</taxon>
        <taxon>Chordata</taxon>
        <taxon>Craniata</taxon>
        <taxon>Vertebrata</taxon>
        <taxon>Cyclostomata</taxon>
        <taxon>Myxini</taxon>
        <taxon>Myxiniformes</taxon>
        <taxon>Myxinidae</taxon>
        <taxon>Eptatretinae</taxon>
        <taxon>Eptatretus</taxon>
    </lineage>
</organism>
<dbReference type="GO" id="GO:0034399">
    <property type="term" value="C:nuclear periphery"/>
    <property type="evidence" value="ECO:0007669"/>
    <property type="project" value="TreeGrafter"/>
</dbReference>
<feature type="domain" description="Anaphase-promoting complex subunit 4-like WD40" evidence="5">
    <location>
        <begin position="19"/>
        <end position="109"/>
    </location>
</feature>
<evidence type="ECO:0000256" key="1">
    <source>
        <dbReference type="ARBA" id="ARBA00022618"/>
    </source>
</evidence>
<dbReference type="AlphaFoldDB" id="A0A8C4QFZ1"/>
<dbReference type="InterPro" id="IPR036322">
    <property type="entry name" value="WD40_repeat_dom_sf"/>
</dbReference>
<dbReference type="Ensembl" id="ENSEBUT00000015471.1">
    <property type="protein sequence ID" value="ENSEBUP00000014895.1"/>
    <property type="gene ID" value="ENSEBUG00000009397.1"/>
</dbReference>
<evidence type="ECO:0000256" key="3">
    <source>
        <dbReference type="ARBA" id="ARBA00022786"/>
    </source>
</evidence>